<evidence type="ECO:0000313" key="4">
    <source>
        <dbReference type="Proteomes" id="UP000267145"/>
    </source>
</evidence>
<comment type="caution">
    <text evidence="3">The sequence shown here is derived from an EMBL/GenBank/DDBJ whole genome shotgun (WGS) entry which is preliminary data.</text>
</comment>
<reference evidence="3 4" key="1">
    <citation type="submission" date="2018-10" db="EMBL/GenBank/DDBJ databases">
        <title>Genome sequence of Verticillium nonalfalfae VnAa140.</title>
        <authorList>
            <person name="Stajich J.E."/>
            <person name="Kasson M.T."/>
        </authorList>
    </citation>
    <scope>NUCLEOTIDE SEQUENCE [LARGE SCALE GENOMIC DNA]</scope>
    <source>
        <strain evidence="3 4">VnAa140</strain>
    </source>
</reference>
<gene>
    <name evidence="3" type="ORF">D7B24_002528</name>
</gene>
<dbReference type="AlphaFoldDB" id="A0A3M9XYC0"/>
<dbReference type="EMBL" id="RBVV01000161">
    <property type="protein sequence ID" value="RNJ53021.1"/>
    <property type="molecule type" value="Genomic_DNA"/>
</dbReference>
<organism evidence="3 4">
    <name type="scientific">Verticillium nonalfalfae</name>
    <dbReference type="NCBI Taxonomy" id="1051616"/>
    <lineage>
        <taxon>Eukaryota</taxon>
        <taxon>Fungi</taxon>
        <taxon>Dikarya</taxon>
        <taxon>Ascomycota</taxon>
        <taxon>Pezizomycotina</taxon>
        <taxon>Sordariomycetes</taxon>
        <taxon>Hypocreomycetidae</taxon>
        <taxon>Glomerellales</taxon>
        <taxon>Plectosphaerellaceae</taxon>
        <taxon>Verticillium</taxon>
    </lineage>
</organism>
<dbReference type="Proteomes" id="UP000267145">
    <property type="component" value="Unassembled WGS sequence"/>
</dbReference>
<protein>
    <submittedName>
        <fullName evidence="3">Uncharacterized protein</fullName>
    </submittedName>
</protein>
<feature type="region of interest" description="Disordered" evidence="1">
    <location>
        <begin position="144"/>
        <end position="171"/>
    </location>
</feature>
<accession>A0A3M9XYC0</accession>
<name>A0A3M9XYC0_9PEZI</name>
<sequence>MHNTILGLMIQLTPVSVVVGRTKEYAEIQEEQLLQANFEKVNSYVTMSCPKPSAAGNLHQVSRYKNFRCGIHDKFYELNLYQKSPINSHHWRATLARPSRDIDLHLRFPKEQPVVSPSTGGFPRPTLPPPATFRLGQVVAESSSCARGSSGGGDGQPGSGVSSPTKTDDSPMNQILAALHSRQRKPGGKGKVIGVLAFDTLQTTILSVDIDVRVDLDELWRECLVGPEILGFLLDCNTADNPVSGDQKNGLQDVAMAALDEVSQRGFSMPTGRDCLVEVLYVMLQRKSDVESYRQLILQGLEVADGSGPESARGDLESDDKAHWWSYDSDEDRYDYDGSEHDSVKDFTACDKECGYCGHCDYKLVQLGFL</sequence>
<feature type="chain" id="PRO_5017971674" evidence="2">
    <location>
        <begin position="21"/>
        <end position="370"/>
    </location>
</feature>
<feature type="compositionally biased region" description="Gly residues" evidence="1">
    <location>
        <begin position="149"/>
        <end position="158"/>
    </location>
</feature>
<dbReference type="RefSeq" id="XP_028491179.1">
    <property type="nucleotide sequence ID" value="XM_028636734.1"/>
</dbReference>
<proteinExistence type="predicted"/>
<keyword evidence="2" id="KW-0732">Signal</keyword>
<keyword evidence="4" id="KW-1185">Reference proteome</keyword>
<feature type="signal peptide" evidence="2">
    <location>
        <begin position="1"/>
        <end position="20"/>
    </location>
</feature>
<evidence type="ECO:0000256" key="2">
    <source>
        <dbReference type="SAM" id="SignalP"/>
    </source>
</evidence>
<dbReference type="GeneID" id="39606217"/>
<evidence type="ECO:0000313" key="3">
    <source>
        <dbReference type="EMBL" id="RNJ53021.1"/>
    </source>
</evidence>
<evidence type="ECO:0000256" key="1">
    <source>
        <dbReference type="SAM" id="MobiDB-lite"/>
    </source>
</evidence>